<dbReference type="Pfam" id="PF13639">
    <property type="entry name" value="zf-RING_2"/>
    <property type="match status" value="1"/>
</dbReference>
<dbReference type="GO" id="GO:0016020">
    <property type="term" value="C:membrane"/>
    <property type="evidence" value="ECO:0007669"/>
    <property type="project" value="UniProtKB-SubCell"/>
</dbReference>
<evidence type="ECO:0000313" key="14">
    <source>
        <dbReference type="WBParaSite" id="scf7180000424164.g12491"/>
    </source>
</evidence>
<dbReference type="Proteomes" id="UP000887560">
    <property type="component" value="Unplaced"/>
</dbReference>
<keyword evidence="9" id="KW-1133">Transmembrane helix</keyword>
<keyword evidence="4" id="KW-0812">Transmembrane</keyword>
<name>A0A915PDA7_9BILA</name>
<evidence type="ECO:0000256" key="2">
    <source>
        <dbReference type="ARBA" id="ARBA00004906"/>
    </source>
</evidence>
<keyword evidence="10" id="KW-0472">Membrane</keyword>
<evidence type="ECO:0000256" key="5">
    <source>
        <dbReference type="ARBA" id="ARBA00022723"/>
    </source>
</evidence>
<dbReference type="GO" id="GO:0016740">
    <property type="term" value="F:transferase activity"/>
    <property type="evidence" value="ECO:0007669"/>
    <property type="project" value="UniProtKB-KW"/>
</dbReference>
<keyword evidence="6 11" id="KW-0863">Zinc-finger</keyword>
<dbReference type="CDD" id="cd16448">
    <property type="entry name" value="RING-H2"/>
    <property type="match status" value="1"/>
</dbReference>
<evidence type="ECO:0000259" key="12">
    <source>
        <dbReference type="PROSITE" id="PS50089"/>
    </source>
</evidence>
<dbReference type="AlphaFoldDB" id="A0A915PDA7"/>
<evidence type="ECO:0000256" key="11">
    <source>
        <dbReference type="PROSITE-ProRule" id="PRU00175"/>
    </source>
</evidence>
<organism evidence="13 14">
    <name type="scientific">Meloidogyne floridensis</name>
    <dbReference type="NCBI Taxonomy" id="298350"/>
    <lineage>
        <taxon>Eukaryota</taxon>
        <taxon>Metazoa</taxon>
        <taxon>Ecdysozoa</taxon>
        <taxon>Nematoda</taxon>
        <taxon>Chromadorea</taxon>
        <taxon>Rhabditida</taxon>
        <taxon>Tylenchina</taxon>
        <taxon>Tylenchomorpha</taxon>
        <taxon>Tylenchoidea</taxon>
        <taxon>Meloidogynidae</taxon>
        <taxon>Meloidogyninae</taxon>
        <taxon>Meloidogyne</taxon>
    </lineage>
</organism>
<dbReference type="InterPro" id="IPR013083">
    <property type="entry name" value="Znf_RING/FYVE/PHD"/>
</dbReference>
<keyword evidence="3" id="KW-0808">Transferase</keyword>
<evidence type="ECO:0000256" key="7">
    <source>
        <dbReference type="ARBA" id="ARBA00022786"/>
    </source>
</evidence>
<evidence type="ECO:0000256" key="3">
    <source>
        <dbReference type="ARBA" id="ARBA00022679"/>
    </source>
</evidence>
<dbReference type="PANTHER" id="PTHR45768:SF18">
    <property type="entry name" value="RING-H2 FINGER PROTEIN ATL47-RELATED"/>
    <property type="match status" value="1"/>
</dbReference>
<evidence type="ECO:0000256" key="9">
    <source>
        <dbReference type="ARBA" id="ARBA00022989"/>
    </source>
</evidence>
<dbReference type="GO" id="GO:0008270">
    <property type="term" value="F:zinc ion binding"/>
    <property type="evidence" value="ECO:0007669"/>
    <property type="project" value="UniProtKB-KW"/>
</dbReference>
<keyword evidence="5" id="KW-0479">Metal-binding</keyword>
<comment type="pathway">
    <text evidence="2">Protein modification; protein ubiquitination.</text>
</comment>
<feature type="domain" description="RING-type" evidence="12">
    <location>
        <begin position="149"/>
        <end position="194"/>
    </location>
</feature>
<evidence type="ECO:0000313" key="13">
    <source>
        <dbReference type="Proteomes" id="UP000887560"/>
    </source>
</evidence>
<proteinExistence type="predicted"/>
<keyword evidence="7" id="KW-0833">Ubl conjugation pathway</keyword>
<evidence type="ECO:0000256" key="8">
    <source>
        <dbReference type="ARBA" id="ARBA00022833"/>
    </source>
</evidence>
<reference evidence="14" key="1">
    <citation type="submission" date="2022-11" db="UniProtKB">
        <authorList>
            <consortium name="WormBaseParasite"/>
        </authorList>
    </citation>
    <scope>IDENTIFICATION</scope>
</reference>
<dbReference type="PROSITE" id="PS50089">
    <property type="entry name" value="ZF_RING_2"/>
    <property type="match status" value="1"/>
</dbReference>
<evidence type="ECO:0000256" key="6">
    <source>
        <dbReference type="ARBA" id="ARBA00022771"/>
    </source>
</evidence>
<protein>
    <submittedName>
        <fullName evidence="14">RING-type domain-containing protein</fullName>
    </submittedName>
</protein>
<sequence>MRFHGSRGVGSGVAGGVAVASSSRDVRPSSSTNELQELIRDYSSYSFADHISNNDCLDKMEKLSQEGSSNIPKKYLKFLEKSLSEKGVSNSQIKKKMNEMINDGSAVNEIKEYCDNFTSKSINEIKQNCSNKMKEFAYNEVIQNGIEECPICTEEFTKDKVIAKTKCGHYFHWDCISKNFAEGSGNYESCPICREKLEFIANKEVEELNNKLKIAGIGFEGRAVDRQASNNANTRAKICYLCVVTRTWYKIKRNMLMFYQ</sequence>
<evidence type="ECO:0000256" key="4">
    <source>
        <dbReference type="ARBA" id="ARBA00022692"/>
    </source>
</evidence>
<dbReference type="InterPro" id="IPR001841">
    <property type="entry name" value="Znf_RING"/>
</dbReference>
<accession>A0A915PDA7</accession>
<dbReference type="SMART" id="SM00184">
    <property type="entry name" value="RING"/>
    <property type="match status" value="1"/>
</dbReference>
<dbReference type="PANTHER" id="PTHR45768">
    <property type="entry name" value="E3 UBIQUITIN-PROTEIN LIGASE RNF13-LIKE"/>
    <property type="match status" value="1"/>
</dbReference>
<keyword evidence="8" id="KW-0862">Zinc</keyword>
<evidence type="ECO:0000256" key="10">
    <source>
        <dbReference type="ARBA" id="ARBA00023136"/>
    </source>
</evidence>
<dbReference type="SUPFAM" id="SSF57850">
    <property type="entry name" value="RING/U-box"/>
    <property type="match status" value="1"/>
</dbReference>
<keyword evidence="13" id="KW-1185">Reference proteome</keyword>
<evidence type="ECO:0000256" key="1">
    <source>
        <dbReference type="ARBA" id="ARBA00004167"/>
    </source>
</evidence>
<comment type="subcellular location">
    <subcellularLocation>
        <location evidence="1">Membrane</location>
        <topology evidence="1">Single-pass membrane protein</topology>
    </subcellularLocation>
</comment>
<dbReference type="WBParaSite" id="scf7180000424164.g12491">
    <property type="protein sequence ID" value="scf7180000424164.g12491"/>
    <property type="gene ID" value="scf7180000424164.g12491"/>
</dbReference>
<dbReference type="Gene3D" id="3.30.40.10">
    <property type="entry name" value="Zinc/RING finger domain, C3HC4 (zinc finger)"/>
    <property type="match status" value="1"/>
</dbReference>